<protein>
    <submittedName>
        <fullName evidence="1">Uncharacterized protein</fullName>
    </submittedName>
</protein>
<dbReference type="Proteomes" id="UP000694551">
    <property type="component" value="Unplaced"/>
</dbReference>
<reference evidence="1" key="1">
    <citation type="submission" date="2025-08" db="UniProtKB">
        <authorList>
            <consortium name="Ensembl"/>
        </authorList>
    </citation>
    <scope>IDENTIFICATION</scope>
</reference>
<sequence>MHPRVVGALVGSFHIMGSSTPCGSLAWGWAISSGKNTEAMSQARLSLTVASGLLSDSPAVWDGPCCSSSLSPRLEEEREVPTAPPWHHHGKGVSLCPHCLASPKGSPKNSLKKKLCKLLTGIYKRKAPRSSPGEDLLLLEQRETPGDLVHLFLHSQPDTSQTR</sequence>
<name>A0A8D0KZ97_STROC</name>
<reference evidence="1" key="2">
    <citation type="submission" date="2025-09" db="UniProtKB">
        <authorList>
            <consortium name="Ensembl"/>
        </authorList>
    </citation>
    <scope>IDENTIFICATION</scope>
</reference>
<dbReference type="Ensembl" id="ENSSOCT00000021220.1">
    <property type="protein sequence ID" value="ENSSOCP00000020701.1"/>
    <property type="gene ID" value="ENSSOCG00000015466.1"/>
</dbReference>
<accession>A0A8D0KZ97</accession>
<dbReference type="AlphaFoldDB" id="A0A8D0KZ97"/>
<organism evidence="1 2">
    <name type="scientific">Strix occidentalis caurina</name>
    <name type="common">northern spotted owl</name>
    <dbReference type="NCBI Taxonomy" id="311401"/>
    <lineage>
        <taxon>Eukaryota</taxon>
        <taxon>Metazoa</taxon>
        <taxon>Chordata</taxon>
        <taxon>Craniata</taxon>
        <taxon>Vertebrata</taxon>
        <taxon>Euteleostomi</taxon>
        <taxon>Archelosauria</taxon>
        <taxon>Archosauria</taxon>
        <taxon>Dinosauria</taxon>
        <taxon>Saurischia</taxon>
        <taxon>Theropoda</taxon>
        <taxon>Coelurosauria</taxon>
        <taxon>Aves</taxon>
        <taxon>Neognathae</taxon>
        <taxon>Neoaves</taxon>
        <taxon>Telluraves</taxon>
        <taxon>Strigiformes</taxon>
        <taxon>Strigidae</taxon>
        <taxon>Strix</taxon>
    </lineage>
</organism>
<evidence type="ECO:0000313" key="1">
    <source>
        <dbReference type="Ensembl" id="ENSSOCP00000020701.1"/>
    </source>
</evidence>
<keyword evidence="2" id="KW-1185">Reference proteome</keyword>
<proteinExistence type="predicted"/>
<evidence type="ECO:0000313" key="2">
    <source>
        <dbReference type="Proteomes" id="UP000694551"/>
    </source>
</evidence>